<dbReference type="AlphaFoldDB" id="A0AAP0LKI2"/>
<evidence type="ECO:0000313" key="2">
    <source>
        <dbReference type="EMBL" id="KAK9174677.1"/>
    </source>
</evidence>
<gene>
    <name evidence="2" type="ORF">WN944_029714</name>
</gene>
<organism evidence="2 3">
    <name type="scientific">Citrus x changshan-huyou</name>
    <dbReference type="NCBI Taxonomy" id="2935761"/>
    <lineage>
        <taxon>Eukaryota</taxon>
        <taxon>Viridiplantae</taxon>
        <taxon>Streptophyta</taxon>
        <taxon>Embryophyta</taxon>
        <taxon>Tracheophyta</taxon>
        <taxon>Spermatophyta</taxon>
        <taxon>Magnoliopsida</taxon>
        <taxon>eudicotyledons</taxon>
        <taxon>Gunneridae</taxon>
        <taxon>Pentapetalae</taxon>
        <taxon>rosids</taxon>
        <taxon>malvids</taxon>
        <taxon>Sapindales</taxon>
        <taxon>Rutaceae</taxon>
        <taxon>Aurantioideae</taxon>
        <taxon>Citrus</taxon>
    </lineage>
</organism>
<dbReference type="Proteomes" id="UP001428341">
    <property type="component" value="Unassembled WGS sequence"/>
</dbReference>
<evidence type="ECO:0000259" key="1">
    <source>
        <dbReference type="Pfam" id="PF03108"/>
    </source>
</evidence>
<dbReference type="InterPro" id="IPR004332">
    <property type="entry name" value="Transposase_MuDR"/>
</dbReference>
<evidence type="ECO:0000313" key="3">
    <source>
        <dbReference type="Proteomes" id="UP001428341"/>
    </source>
</evidence>
<keyword evidence="3" id="KW-1185">Reference proteome</keyword>
<comment type="caution">
    <text evidence="2">The sequence shown here is derived from an EMBL/GenBank/DDBJ whole genome shotgun (WGS) entry which is preliminary data.</text>
</comment>
<protein>
    <recommendedName>
        <fullName evidence="1">Transposase MuDR plant domain-containing protein</fullName>
    </recommendedName>
</protein>
<name>A0AAP0LKI2_9ROSI</name>
<reference evidence="2 3" key="1">
    <citation type="submission" date="2024-05" db="EMBL/GenBank/DDBJ databases">
        <title>Haplotype-resolved chromosome-level genome assembly of Huyou (Citrus changshanensis).</title>
        <authorList>
            <person name="Miao C."/>
            <person name="Chen W."/>
            <person name="Wu Y."/>
            <person name="Wang L."/>
            <person name="Zhao S."/>
            <person name="Grierson D."/>
            <person name="Xu C."/>
            <person name="Chen K."/>
        </authorList>
    </citation>
    <scope>NUCLEOTIDE SEQUENCE [LARGE SCALE GENOMIC DNA]</scope>
    <source>
        <strain evidence="2">01-14</strain>
        <tissue evidence="2">Leaf</tissue>
    </source>
</reference>
<accession>A0AAP0LKI2</accession>
<sequence length="241" mass="27185">MSQINISVQFLGKDVEDAYDLDCLNLSLVSLINNVLNNVFGRHKHYDENFKYTGIVPWSNKGIKLNNDKDYHNLVNLIQSKGLNSINLEMNALSSTTLSAITTQIHLDNNCFPQMLLVLIFYGENDDAINVESVDWSDEDIGNAIKSYSELEVDLGFDINGIWKNFNCAQDFKIVLKDYDIQESKVLKRKKNDKGRVIVTCGGKDKEGEECPWGIHASLLVDKVTFHITILKVVNIGQKAV</sequence>
<dbReference type="Pfam" id="PF03108">
    <property type="entry name" value="DBD_Tnp_Mut"/>
    <property type="match status" value="1"/>
</dbReference>
<feature type="domain" description="Transposase MuDR plant" evidence="1">
    <location>
        <begin position="165"/>
        <end position="228"/>
    </location>
</feature>
<dbReference type="EMBL" id="JBCGBO010000026">
    <property type="protein sequence ID" value="KAK9174677.1"/>
    <property type="molecule type" value="Genomic_DNA"/>
</dbReference>
<proteinExistence type="predicted"/>